<dbReference type="EMBL" id="QSKF01000004">
    <property type="protein sequence ID" value="RHE40555.1"/>
    <property type="molecule type" value="Genomic_DNA"/>
</dbReference>
<name>A0A414J7X2_9FIRM</name>
<dbReference type="InterPro" id="IPR014245">
    <property type="entry name" value="Spore_III_AF"/>
</dbReference>
<evidence type="ECO:0000313" key="4">
    <source>
        <dbReference type="Proteomes" id="UP000283745"/>
    </source>
</evidence>
<organism evidence="3 4">
    <name type="scientific">Blautia obeum</name>
    <dbReference type="NCBI Taxonomy" id="40520"/>
    <lineage>
        <taxon>Bacteria</taxon>
        <taxon>Bacillati</taxon>
        <taxon>Bacillota</taxon>
        <taxon>Clostridia</taxon>
        <taxon>Lachnospirales</taxon>
        <taxon>Lachnospiraceae</taxon>
        <taxon>Blautia</taxon>
    </lineage>
</organism>
<keyword evidence="2" id="KW-0472">Membrane</keyword>
<evidence type="ECO:0000313" key="3">
    <source>
        <dbReference type="EMBL" id="RHE40555.1"/>
    </source>
</evidence>
<evidence type="ECO:0000256" key="2">
    <source>
        <dbReference type="SAM" id="Phobius"/>
    </source>
</evidence>
<proteinExistence type="predicted"/>
<feature type="transmembrane region" description="Helical" evidence="2">
    <location>
        <begin position="6"/>
        <end position="26"/>
    </location>
</feature>
<dbReference type="RefSeq" id="WP_015541121.1">
    <property type="nucleotide sequence ID" value="NZ_CABJFK010000004.1"/>
</dbReference>
<evidence type="ECO:0000256" key="1">
    <source>
        <dbReference type="SAM" id="MobiDB-lite"/>
    </source>
</evidence>
<feature type="transmembrane region" description="Helical" evidence="2">
    <location>
        <begin position="38"/>
        <end position="56"/>
    </location>
</feature>
<reference evidence="3 4" key="1">
    <citation type="submission" date="2018-08" db="EMBL/GenBank/DDBJ databases">
        <title>A genome reference for cultivated species of the human gut microbiota.</title>
        <authorList>
            <person name="Zou Y."/>
            <person name="Xue W."/>
            <person name="Luo G."/>
        </authorList>
    </citation>
    <scope>NUCLEOTIDE SEQUENCE [LARGE SCALE GENOMIC DNA]</scope>
    <source>
        <strain evidence="3 4">AM28-23</strain>
    </source>
</reference>
<comment type="caution">
    <text evidence="3">The sequence shown here is derived from an EMBL/GenBank/DDBJ whole genome shotgun (WGS) entry which is preliminary data.</text>
</comment>
<protein>
    <submittedName>
        <fullName evidence="3">Stage III sporulation protein AF</fullName>
    </submittedName>
</protein>
<dbReference type="Proteomes" id="UP000283745">
    <property type="component" value="Unassembled WGS sequence"/>
</dbReference>
<sequence>MKESFYQWVKTLAVFYILFSAVLHLIPDSKYERYIRSFMGLLLIYILCTPVFAVFGRGSELAGIFSDRYTQEMQTLETEEAENLQDFYLREGYCREIETEIAALCKKNGIKLTDAVVHIEGETVSAVLYIEEKLAEEQERGLNDALGRNFGIEEKNCQIMDSGDEQAAMDSCIAGGTSSDGDRTSGIEGKQ</sequence>
<keyword evidence="2" id="KW-1133">Transmembrane helix</keyword>
<accession>A0A414J7X2</accession>
<gene>
    <name evidence="3" type="ORF">DW740_06610</name>
</gene>
<keyword evidence="2" id="KW-0812">Transmembrane</keyword>
<feature type="compositionally biased region" description="Basic and acidic residues" evidence="1">
    <location>
        <begin position="180"/>
        <end position="191"/>
    </location>
</feature>
<dbReference type="Pfam" id="PF09581">
    <property type="entry name" value="Spore_III_AF"/>
    <property type="match status" value="1"/>
</dbReference>
<feature type="region of interest" description="Disordered" evidence="1">
    <location>
        <begin position="171"/>
        <end position="191"/>
    </location>
</feature>
<dbReference type="AlphaFoldDB" id="A0A414J7X2"/>